<reference evidence="8 9" key="1">
    <citation type="submission" date="2022-01" db="EMBL/GenBank/DDBJ databases">
        <authorList>
            <person name="Xiong W."/>
            <person name="Schranz E."/>
        </authorList>
    </citation>
    <scope>NUCLEOTIDE SEQUENCE [LARGE SCALE GENOMIC DNA]</scope>
</reference>
<sequence length="312" mass="37537">MEGVLDFDTIDVELDEDLLKKQSRRCRDEFLNSLSIDDEDEDFIIPLFENIEDDEAPVEEEPLDDEQEEEENVDEVVDEEENDSEAQFKYSTHDPNVKWNRMKPQEGERELAEKWEGDVCPSAIKKMEEFGEDLKFWRVHPSGQNEFEVRNGLESYGVNIEKRSCACRLWDVSGIPCVHAQASIMLTHQDPKTFISRLPMLKVDWKEVDRVMKKKKDMDKEMEWKEVEMDKVMKKKKDMGKEMEWKEVEMDKKEKEMEKKKMEKEMENETKEMEKGMKWKELKLKMFKEMIKVEKELKWKLKMFKEMKKVFQ</sequence>
<keyword evidence="2 4" id="KW-0863">Zinc-finger</keyword>
<feature type="region of interest" description="Disordered" evidence="6">
    <location>
        <begin position="50"/>
        <end position="86"/>
    </location>
</feature>
<dbReference type="AlphaFoldDB" id="A0AAU9LV18"/>
<evidence type="ECO:0000256" key="1">
    <source>
        <dbReference type="ARBA" id="ARBA00022723"/>
    </source>
</evidence>
<gene>
    <name evidence="8" type="ORF">LVIROSA_LOCUS3457</name>
</gene>
<evidence type="ECO:0000256" key="4">
    <source>
        <dbReference type="PROSITE-ProRule" id="PRU00325"/>
    </source>
</evidence>
<evidence type="ECO:0000256" key="2">
    <source>
        <dbReference type="ARBA" id="ARBA00022771"/>
    </source>
</evidence>
<accession>A0AAU9LV18</accession>
<evidence type="ECO:0000313" key="9">
    <source>
        <dbReference type="Proteomes" id="UP001157418"/>
    </source>
</evidence>
<comment type="caution">
    <text evidence="8">The sequence shown here is derived from an EMBL/GenBank/DDBJ whole genome shotgun (WGS) entry which is preliminary data.</text>
</comment>
<protein>
    <recommendedName>
        <fullName evidence="7">SWIM-type domain-containing protein</fullName>
    </recommendedName>
</protein>
<organism evidence="8 9">
    <name type="scientific">Lactuca virosa</name>
    <dbReference type="NCBI Taxonomy" id="75947"/>
    <lineage>
        <taxon>Eukaryota</taxon>
        <taxon>Viridiplantae</taxon>
        <taxon>Streptophyta</taxon>
        <taxon>Embryophyta</taxon>
        <taxon>Tracheophyta</taxon>
        <taxon>Spermatophyta</taxon>
        <taxon>Magnoliopsida</taxon>
        <taxon>eudicotyledons</taxon>
        <taxon>Gunneridae</taxon>
        <taxon>Pentapetalae</taxon>
        <taxon>asterids</taxon>
        <taxon>campanulids</taxon>
        <taxon>Asterales</taxon>
        <taxon>Asteraceae</taxon>
        <taxon>Cichorioideae</taxon>
        <taxon>Cichorieae</taxon>
        <taxon>Lactucinae</taxon>
        <taxon>Lactuca</taxon>
    </lineage>
</organism>
<feature type="domain" description="SWIM-type" evidence="7">
    <location>
        <begin position="156"/>
        <end position="188"/>
    </location>
</feature>
<keyword evidence="3" id="KW-0862">Zinc</keyword>
<evidence type="ECO:0000256" key="3">
    <source>
        <dbReference type="ARBA" id="ARBA00022833"/>
    </source>
</evidence>
<dbReference type="SMART" id="SM00575">
    <property type="entry name" value="ZnF_PMZ"/>
    <property type="match status" value="1"/>
</dbReference>
<evidence type="ECO:0000259" key="7">
    <source>
        <dbReference type="PROSITE" id="PS50966"/>
    </source>
</evidence>
<dbReference type="InterPro" id="IPR007527">
    <property type="entry name" value="Znf_SWIM"/>
</dbReference>
<dbReference type="EMBL" id="CAKMRJ010000001">
    <property type="protein sequence ID" value="CAH1415624.1"/>
    <property type="molecule type" value="Genomic_DNA"/>
</dbReference>
<evidence type="ECO:0000313" key="8">
    <source>
        <dbReference type="EMBL" id="CAH1415624.1"/>
    </source>
</evidence>
<name>A0AAU9LV18_9ASTR</name>
<feature type="compositionally biased region" description="Acidic residues" evidence="6">
    <location>
        <begin position="50"/>
        <end position="84"/>
    </location>
</feature>
<dbReference type="Proteomes" id="UP001157418">
    <property type="component" value="Unassembled WGS sequence"/>
</dbReference>
<keyword evidence="5" id="KW-0175">Coiled coil</keyword>
<dbReference type="InterPro" id="IPR006564">
    <property type="entry name" value="Znf_PMZ"/>
</dbReference>
<evidence type="ECO:0000256" key="5">
    <source>
        <dbReference type="SAM" id="Coils"/>
    </source>
</evidence>
<feature type="coiled-coil region" evidence="5">
    <location>
        <begin position="243"/>
        <end position="274"/>
    </location>
</feature>
<dbReference type="PROSITE" id="PS50966">
    <property type="entry name" value="ZF_SWIM"/>
    <property type="match status" value="1"/>
</dbReference>
<keyword evidence="1" id="KW-0479">Metal-binding</keyword>
<evidence type="ECO:0000256" key="6">
    <source>
        <dbReference type="SAM" id="MobiDB-lite"/>
    </source>
</evidence>
<keyword evidence="9" id="KW-1185">Reference proteome</keyword>
<dbReference type="PANTHER" id="PTHR31973:SF187">
    <property type="entry name" value="MUTATOR TRANSPOSASE MUDRA PROTEIN"/>
    <property type="match status" value="1"/>
</dbReference>
<dbReference type="GO" id="GO:0008270">
    <property type="term" value="F:zinc ion binding"/>
    <property type="evidence" value="ECO:0007669"/>
    <property type="project" value="UniProtKB-KW"/>
</dbReference>
<proteinExistence type="predicted"/>
<dbReference type="PANTHER" id="PTHR31973">
    <property type="entry name" value="POLYPROTEIN, PUTATIVE-RELATED"/>
    <property type="match status" value="1"/>
</dbReference>
<dbReference type="Pfam" id="PF04434">
    <property type="entry name" value="SWIM"/>
    <property type="match status" value="1"/>
</dbReference>